<keyword evidence="5 7" id="KW-0648">Protein biosynthesis</keyword>
<feature type="domain" description="Glutamyl/glutaminyl-tRNA synthetase class Ib catalytic" evidence="8">
    <location>
        <begin position="12"/>
        <end position="329"/>
    </location>
</feature>
<dbReference type="InterPro" id="IPR008925">
    <property type="entry name" value="aa_tRNA-synth_I_cd-bd_sf"/>
</dbReference>
<keyword evidence="4 7" id="KW-0067">ATP-binding</keyword>
<dbReference type="InterPro" id="IPR020751">
    <property type="entry name" value="aa-tRNA-synth_I_codon-bd_sub2"/>
</dbReference>
<dbReference type="InterPro" id="IPR033910">
    <property type="entry name" value="GluRS_core"/>
</dbReference>
<dbReference type="Proteomes" id="UP000001880">
    <property type="component" value="Chromosome"/>
</dbReference>
<dbReference type="NCBIfam" id="TIGR00464">
    <property type="entry name" value="gltX_bact"/>
    <property type="match status" value="1"/>
</dbReference>
<evidence type="ECO:0000256" key="3">
    <source>
        <dbReference type="ARBA" id="ARBA00022741"/>
    </source>
</evidence>
<dbReference type="InterPro" id="IPR001412">
    <property type="entry name" value="aa-tRNA-synth_I_CS"/>
</dbReference>
<dbReference type="GO" id="GO:0005829">
    <property type="term" value="C:cytosol"/>
    <property type="evidence" value="ECO:0007669"/>
    <property type="project" value="TreeGrafter"/>
</dbReference>
<dbReference type="Pfam" id="PF00749">
    <property type="entry name" value="tRNA-synt_1c"/>
    <property type="match status" value="1"/>
</dbReference>
<comment type="subunit">
    <text evidence="7">Monomer.</text>
</comment>
<evidence type="ECO:0000256" key="2">
    <source>
        <dbReference type="ARBA" id="ARBA00022598"/>
    </source>
</evidence>
<evidence type="ECO:0000313" key="11">
    <source>
        <dbReference type="Proteomes" id="UP000001880"/>
    </source>
</evidence>
<dbReference type="Gene3D" id="3.40.50.620">
    <property type="entry name" value="HUPs"/>
    <property type="match status" value="1"/>
</dbReference>
<comment type="caution">
    <text evidence="7">Lacks conserved residue(s) required for the propagation of feature annotation.</text>
</comment>
<dbReference type="HOGENOM" id="CLU_015768_6_3_7"/>
<dbReference type="InterPro" id="IPR049940">
    <property type="entry name" value="GluQ/Sye"/>
</dbReference>
<keyword evidence="7" id="KW-0963">Cytoplasm</keyword>
<feature type="short sequence motif" description="'HIGH' region" evidence="7">
    <location>
        <begin position="18"/>
        <end position="28"/>
    </location>
</feature>
<feature type="binding site" evidence="7">
    <location>
        <position position="263"/>
    </location>
    <ligand>
        <name>ATP</name>
        <dbReference type="ChEBI" id="CHEBI:30616"/>
    </ligand>
</feature>
<reference evidence="10 11" key="1">
    <citation type="journal article" date="2010" name="Stand. Genomic Sci.">
        <title>Complete genome sequence of Haliangium ochraceum type strain (SMP-2).</title>
        <authorList>
            <consortium name="US DOE Joint Genome Institute (JGI-PGF)"/>
            <person name="Ivanova N."/>
            <person name="Daum C."/>
            <person name="Lang E."/>
            <person name="Abt B."/>
            <person name="Kopitz M."/>
            <person name="Saunders E."/>
            <person name="Lapidus A."/>
            <person name="Lucas S."/>
            <person name="Glavina Del Rio T."/>
            <person name="Nolan M."/>
            <person name="Tice H."/>
            <person name="Copeland A."/>
            <person name="Cheng J.F."/>
            <person name="Chen F."/>
            <person name="Bruce D."/>
            <person name="Goodwin L."/>
            <person name="Pitluck S."/>
            <person name="Mavromatis K."/>
            <person name="Pati A."/>
            <person name="Mikhailova N."/>
            <person name="Chen A."/>
            <person name="Palaniappan K."/>
            <person name="Land M."/>
            <person name="Hauser L."/>
            <person name="Chang Y.J."/>
            <person name="Jeffries C.D."/>
            <person name="Detter J.C."/>
            <person name="Brettin T."/>
            <person name="Rohde M."/>
            <person name="Goker M."/>
            <person name="Bristow J."/>
            <person name="Markowitz V."/>
            <person name="Eisen J.A."/>
            <person name="Hugenholtz P."/>
            <person name="Kyrpides N.C."/>
            <person name="Klenk H.P."/>
        </authorList>
    </citation>
    <scope>NUCLEOTIDE SEQUENCE [LARGE SCALE GENOMIC DNA]</scope>
    <source>
        <strain evidence="11">DSM 14365 / CIP 107738 / JCM 11303 / AJ 13395 / SMP-2</strain>
    </source>
</reference>
<dbReference type="EMBL" id="CP001804">
    <property type="protein sequence ID" value="ACY17153.1"/>
    <property type="molecule type" value="Genomic_DNA"/>
</dbReference>
<name>D0LRC5_HALO1</name>
<comment type="similarity">
    <text evidence="1 7">Belongs to the class-I aminoacyl-tRNA synthetase family. Glutamate--tRNA ligase type 1 subfamily.</text>
</comment>
<accession>D0LRC5</accession>
<proteinExistence type="inferred from homology"/>
<protein>
    <recommendedName>
        <fullName evidence="7">Glutamate--tRNA ligase</fullName>
        <ecNumber evidence="7">6.1.1.17</ecNumber>
    </recommendedName>
    <alternativeName>
        <fullName evidence="7">Glutamyl-tRNA synthetase</fullName>
        <shortName evidence="7">GluRS</shortName>
    </alternativeName>
</protein>
<dbReference type="GO" id="GO:0008270">
    <property type="term" value="F:zinc ion binding"/>
    <property type="evidence" value="ECO:0007669"/>
    <property type="project" value="InterPro"/>
</dbReference>
<evidence type="ECO:0000256" key="4">
    <source>
        <dbReference type="ARBA" id="ARBA00022840"/>
    </source>
</evidence>
<evidence type="ECO:0000256" key="6">
    <source>
        <dbReference type="ARBA" id="ARBA00023146"/>
    </source>
</evidence>
<dbReference type="GO" id="GO:0000049">
    <property type="term" value="F:tRNA binding"/>
    <property type="evidence" value="ECO:0007669"/>
    <property type="project" value="InterPro"/>
</dbReference>
<keyword evidence="3 7" id="KW-0547">Nucleotide-binding</keyword>
<evidence type="ECO:0000256" key="5">
    <source>
        <dbReference type="ARBA" id="ARBA00022917"/>
    </source>
</evidence>
<keyword evidence="11" id="KW-1185">Reference proteome</keyword>
<dbReference type="KEGG" id="hoh:Hoch_4662"/>
<comment type="catalytic activity">
    <reaction evidence="7">
        <text>tRNA(Glu) + L-glutamate + ATP = L-glutamyl-tRNA(Glu) + AMP + diphosphate</text>
        <dbReference type="Rhea" id="RHEA:23540"/>
        <dbReference type="Rhea" id="RHEA-COMP:9663"/>
        <dbReference type="Rhea" id="RHEA-COMP:9680"/>
        <dbReference type="ChEBI" id="CHEBI:29985"/>
        <dbReference type="ChEBI" id="CHEBI:30616"/>
        <dbReference type="ChEBI" id="CHEBI:33019"/>
        <dbReference type="ChEBI" id="CHEBI:78442"/>
        <dbReference type="ChEBI" id="CHEBI:78520"/>
        <dbReference type="ChEBI" id="CHEBI:456215"/>
        <dbReference type="EC" id="6.1.1.17"/>
    </reaction>
</comment>
<dbReference type="PROSITE" id="PS00178">
    <property type="entry name" value="AA_TRNA_LIGASE_I"/>
    <property type="match status" value="1"/>
</dbReference>
<dbReference type="InterPro" id="IPR014729">
    <property type="entry name" value="Rossmann-like_a/b/a_fold"/>
</dbReference>
<dbReference type="InterPro" id="IPR045462">
    <property type="entry name" value="aa-tRNA-synth_I_cd-bd"/>
</dbReference>
<dbReference type="InterPro" id="IPR004527">
    <property type="entry name" value="Glu-tRNA-ligase_bac/mito"/>
</dbReference>
<dbReference type="eggNOG" id="COG0008">
    <property type="taxonomic scope" value="Bacteria"/>
</dbReference>
<dbReference type="STRING" id="502025.Hoch_4662"/>
<dbReference type="OrthoDB" id="9807503at2"/>
<dbReference type="GO" id="GO:0005524">
    <property type="term" value="F:ATP binding"/>
    <property type="evidence" value="ECO:0007669"/>
    <property type="project" value="UniProtKB-UniRule"/>
</dbReference>
<evidence type="ECO:0000256" key="7">
    <source>
        <dbReference type="HAMAP-Rule" id="MF_00022"/>
    </source>
</evidence>
<keyword evidence="6 7" id="KW-0030">Aminoacyl-tRNA synthetase</keyword>
<evidence type="ECO:0000313" key="10">
    <source>
        <dbReference type="EMBL" id="ACY17153.1"/>
    </source>
</evidence>
<dbReference type="PRINTS" id="PR00987">
    <property type="entry name" value="TRNASYNTHGLU"/>
</dbReference>
<dbReference type="InterPro" id="IPR020058">
    <property type="entry name" value="Glu/Gln-tRNA-synth_Ib_cat-dom"/>
</dbReference>
<dbReference type="PANTHER" id="PTHR43311:SF2">
    <property type="entry name" value="GLUTAMATE--TRNA LIGASE, MITOCHONDRIAL-RELATED"/>
    <property type="match status" value="1"/>
</dbReference>
<dbReference type="Gene3D" id="1.10.10.350">
    <property type="match status" value="1"/>
</dbReference>
<dbReference type="HAMAP" id="MF_00022">
    <property type="entry name" value="Glu_tRNA_synth_type1"/>
    <property type="match status" value="1"/>
</dbReference>
<feature type="domain" description="Aminoacyl-tRNA synthetase class I anticodon-binding" evidence="9">
    <location>
        <begin position="346"/>
        <end position="480"/>
    </location>
</feature>
<dbReference type="PANTHER" id="PTHR43311">
    <property type="entry name" value="GLUTAMATE--TRNA LIGASE"/>
    <property type="match status" value="1"/>
</dbReference>
<evidence type="ECO:0000256" key="1">
    <source>
        <dbReference type="ARBA" id="ARBA00007894"/>
    </source>
</evidence>
<feature type="short sequence motif" description="'KMSKS' region" evidence="7">
    <location>
        <begin position="260"/>
        <end position="264"/>
    </location>
</feature>
<dbReference type="InterPro" id="IPR000924">
    <property type="entry name" value="Glu/Gln-tRNA-synth"/>
</dbReference>
<organism evidence="10 11">
    <name type="scientific">Haliangium ochraceum (strain DSM 14365 / JCM 11303 / SMP-2)</name>
    <dbReference type="NCBI Taxonomy" id="502025"/>
    <lineage>
        <taxon>Bacteria</taxon>
        <taxon>Pseudomonadati</taxon>
        <taxon>Myxococcota</taxon>
        <taxon>Polyangia</taxon>
        <taxon>Haliangiales</taxon>
        <taxon>Kofleriaceae</taxon>
        <taxon>Haliangium</taxon>
    </lineage>
</organism>
<dbReference type="FunFam" id="3.40.50.620:FF:000045">
    <property type="entry name" value="Glutamate--tRNA ligase, mitochondrial"/>
    <property type="match status" value="1"/>
</dbReference>
<dbReference type="EC" id="6.1.1.17" evidence="7"/>
<dbReference type="GO" id="GO:0004818">
    <property type="term" value="F:glutamate-tRNA ligase activity"/>
    <property type="evidence" value="ECO:0007669"/>
    <property type="project" value="UniProtKB-UniRule"/>
</dbReference>
<dbReference type="SUPFAM" id="SSF48163">
    <property type="entry name" value="An anticodon-binding domain of class I aminoacyl-tRNA synthetases"/>
    <property type="match status" value="1"/>
</dbReference>
<evidence type="ECO:0000259" key="8">
    <source>
        <dbReference type="Pfam" id="PF00749"/>
    </source>
</evidence>
<dbReference type="CDD" id="cd00808">
    <property type="entry name" value="GluRS_core"/>
    <property type="match status" value="1"/>
</dbReference>
<dbReference type="GO" id="GO:0006424">
    <property type="term" value="P:glutamyl-tRNA aminoacylation"/>
    <property type="evidence" value="ECO:0007669"/>
    <property type="project" value="UniProtKB-UniRule"/>
</dbReference>
<comment type="subcellular location">
    <subcellularLocation>
        <location evidence="7">Cytoplasm</location>
    </subcellularLocation>
</comment>
<gene>
    <name evidence="7" type="primary">gltX</name>
    <name evidence="10" type="ordered locus">Hoch_4662</name>
</gene>
<keyword evidence="2 7" id="KW-0436">Ligase</keyword>
<evidence type="ECO:0000259" key="9">
    <source>
        <dbReference type="Pfam" id="PF19269"/>
    </source>
</evidence>
<sequence length="489" mass="56240">MAGASGNAPRPVRVRIAPSPTGDPHVGTAYIALFNYVFARKSGGSFILRIEDTDRTRSRADSEAAIFRALRWVGLDWDEGPDRGGPHGPYRQSERSEIYRQHVDLLIERERAYRCFCTSERLAEMREERRAQKSNITGYDGRCRGIEAAESERRAAAGEPFVVRLATPSEGVTRFTDRLRGEVEIANEQIDDQVLLKSDGFPTYHLANVVDDHLMEISHVIRAEEWITSTPKHVQLYDAFGWEAPEWIHMPLLRNLDKSKISKRKNPVSIDYYRDAGILPEALLNFLGIMGWSFGDDREKFTLEEMIEVFSWDRVSLGGPVFDPDKLRWLNEKYIHDLDDEQLLDALLGWRLRREHMLRLMPLIRERIKRLDEFIPATEYFFSGDLDLTPVAAQLKLGELSKKDLRKAVLALVEDYEAIEVWDAEQLEQVSRGFCDKNEYKTKHVFMLLRLLMTGRKASPPLFDTMAVLGKELVRRRLRTGAAFIATLK</sequence>
<dbReference type="AlphaFoldDB" id="D0LRC5"/>
<dbReference type="SUPFAM" id="SSF52374">
    <property type="entry name" value="Nucleotidylyl transferase"/>
    <property type="match status" value="1"/>
</dbReference>
<comment type="function">
    <text evidence="7">Catalyzes the attachment of glutamate to tRNA(Glu) in a two-step reaction: glutamate is first activated by ATP to form Glu-AMP and then transferred to the acceptor end of tRNA(Glu).</text>
</comment>
<dbReference type="Pfam" id="PF19269">
    <property type="entry name" value="Anticodon_2"/>
    <property type="match status" value="1"/>
</dbReference>